<sequence>MSTFPIQLNLSREADFAKPVRGEADSAAAELVLDCLVIGEETDELGSTEFAPIGVKAPTADPAVEAEIAKLQIAARLDHDAGRKAELKATLEKILSLRPDDARANFNLGVLLRDARNYPEAEARFRHAILHDPKNTTYHLALGELMQMMRHLLFAAEAYENGLAIDPHHGTMLRNLVSVRQRQRMPDKVAELSRRLLALDPQSESATTTLAWALIWLGEVEEAAEVSSRALSLNPQSIRSAVMLQICLKRLGRVDAAMAAMQDITDRSLALWDTCAMAAETFAQFEERDVTETILKAVIAKQPDFVPALLQLARHKILTGDALEGERLMERVAALDPEEGDAQTSVSLTKIRNGDYAEGWSRHHWRWKRSGCEPKWDLPLTEWDGQPLDKGGLVIWREQGIGDMVMYGAMAIACRPIVSRIAIETNPRLVALFQRSFPDMIACYREKLPSEFWSKHGITAHCPIGDLPHLLKVDMSDYPGRSGFLIADSKQVIRLRERYRLLFPGKKLIGISWRSGNSGSAITRSVELPFWQPIFETPDCAFISLQYGNIEQDVDEFRRSHGFEVYIDSEIDAMKDMDSFAAQVTAMDLIVSVDNSTVHMAGALGKPTFVMIPAASDWRWLQPERRDTVWYASLELFRNKPGQDWSAVIAEIATRLAGCEDETFARLRQTQYLRSAEQARAFGGKYDAEQYYRAILAEAPKHAGALAGLGAIALETGHNKDAIGLLGRAATIDSRQISYWRDYIKALLSERRMEDAAKALREAMSVDNRNQEVLLLGIEIYQALRLPEEVGNYCARLLRLDPEHRQARLYLAALQAANGDFDTSETNYKKVLSGQPDDSVAAYALGCLALRRGDYVAGWNGYRYRFAAGVGRVGAELKQPDLTDGVLGGMSLGQQRLAIRPEAGLRDQIMFSRWLKAAKREADFVAAEVDPRLIPLLSAAMPDISLFPSGSFSEEDAAGLDLTGQIALADLGGRYGVNPATFGETVPYLHVDLIRAAALRQDYRAALSSDRLIGLCWRGGDLAIPLALWRPILRMAGYGFVSLQPGPAQQELHEVFDSLDLQAVRDPSIDPQSNLRSYAAQLAAMDLVIAVDDVTAHLAAALGVTTACLVPRVADWRWLSTEHRETPWYPSMRLYRQGDGSDWASAMSSLAQDMEAMIERSKGAHK</sequence>
<dbReference type="PANTHER" id="PTHR44216">
    <property type="entry name" value="PROTEIN O-MANNOSYL-TRANSFERASE TMTC2"/>
    <property type="match status" value="1"/>
</dbReference>
<evidence type="ECO:0000313" key="2">
    <source>
        <dbReference type="EMBL" id="MDY0882824.1"/>
    </source>
</evidence>
<dbReference type="InterPro" id="IPR011990">
    <property type="entry name" value="TPR-like_helical_dom_sf"/>
</dbReference>
<dbReference type="SMART" id="SM00028">
    <property type="entry name" value="TPR"/>
    <property type="match status" value="6"/>
</dbReference>
<organism evidence="2 3">
    <name type="scientific">Dongia soli</name>
    <dbReference type="NCBI Taxonomy" id="600628"/>
    <lineage>
        <taxon>Bacteria</taxon>
        <taxon>Pseudomonadati</taxon>
        <taxon>Pseudomonadota</taxon>
        <taxon>Alphaproteobacteria</taxon>
        <taxon>Rhodospirillales</taxon>
        <taxon>Dongiaceae</taxon>
        <taxon>Dongia</taxon>
    </lineage>
</organism>
<dbReference type="Proteomes" id="UP001279642">
    <property type="component" value="Unassembled WGS sequence"/>
</dbReference>
<evidence type="ECO:0000256" key="1">
    <source>
        <dbReference type="PROSITE-ProRule" id="PRU00339"/>
    </source>
</evidence>
<dbReference type="SUPFAM" id="SSF53756">
    <property type="entry name" value="UDP-Glycosyltransferase/glycogen phosphorylase"/>
    <property type="match status" value="2"/>
</dbReference>
<gene>
    <name evidence="2" type="ORF">SMD27_08215</name>
</gene>
<proteinExistence type="predicted"/>
<feature type="repeat" description="TPR" evidence="1">
    <location>
        <begin position="102"/>
        <end position="135"/>
    </location>
</feature>
<dbReference type="Pfam" id="PF13432">
    <property type="entry name" value="TPR_16"/>
    <property type="match status" value="1"/>
</dbReference>
<keyword evidence="3" id="KW-1185">Reference proteome</keyword>
<reference evidence="2 3" key="1">
    <citation type="journal article" date="2016" name="Antonie Van Leeuwenhoek">
        <title>Dongia soli sp. nov., isolated from soil from Dokdo, Korea.</title>
        <authorList>
            <person name="Kim D.U."/>
            <person name="Lee H."/>
            <person name="Kim H."/>
            <person name="Kim S.G."/>
            <person name="Ka J.O."/>
        </authorList>
    </citation>
    <scope>NUCLEOTIDE SEQUENCE [LARGE SCALE GENOMIC DNA]</scope>
    <source>
        <strain evidence="2 3">D78</strain>
    </source>
</reference>
<comment type="caution">
    <text evidence="2">The sequence shown here is derived from an EMBL/GenBank/DDBJ whole genome shotgun (WGS) entry which is preliminary data.</text>
</comment>
<dbReference type="PANTHER" id="PTHR44216:SF3">
    <property type="entry name" value="PROTEIN O-MANNOSYL-TRANSFERASE TMTC2"/>
    <property type="match status" value="1"/>
</dbReference>
<name>A0ABU5E9B6_9PROT</name>
<dbReference type="RefSeq" id="WP_320507885.1">
    <property type="nucleotide sequence ID" value="NZ_JAXCLW010000002.1"/>
</dbReference>
<dbReference type="Gene3D" id="3.40.50.2000">
    <property type="entry name" value="Glycogen Phosphorylase B"/>
    <property type="match status" value="2"/>
</dbReference>
<evidence type="ECO:0000313" key="3">
    <source>
        <dbReference type="Proteomes" id="UP001279642"/>
    </source>
</evidence>
<dbReference type="InterPro" id="IPR052384">
    <property type="entry name" value="TMTC_O-mannosyltransferase"/>
</dbReference>
<accession>A0ABU5E9B6</accession>
<feature type="repeat" description="TPR" evidence="1">
    <location>
        <begin position="204"/>
        <end position="237"/>
    </location>
</feature>
<dbReference type="EMBL" id="JAXCLW010000002">
    <property type="protein sequence ID" value="MDY0882824.1"/>
    <property type="molecule type" value="Genomic_DNA"/>
</dbReference>
<dbReference type="PROSITE" id="PS50005">
    <property type="entry name" value="TPR"/>
    <property type="match status" value="2"/>
</dbReference>
<dbReference type="SUPFAM" id="SSF48452">
    <property type="entry name" value="TPR-like"/>
    <property type="match status" value="3"/>
</dbReference>
<protein>
    <submittedName>
        <fullName evidence="2">Tetratricopeptide repeat protein</fullName>
    </submittedName>
</protein>
<keyword evidence="1" id="KW-0802">TPR repeat</keyword>
<dbReference type="Gene3D" id="1.25.40.10">
    <property type="entry name" value="Tetratricopeptide repeat domain"/>
    <property type="match status" value="2"/>
</dbReference>
<dbReference type="InterPro" id="IPR019734">
    <property type="entry name" value="TPR_rpt"/>
</dbReference>